<dbReference type="AlphaFoldDB" id="A0AAV9UAC6"/>
<feature type="signal peptide" evidence="1">
    <location>
        <begin position="1"/>
        <end position="18"/>
    </location>
</feature>
<evidence type="ECO:0000256" key="1">
    <source>
        <dbReference type="SAM" id="SignalP"/>
    </source>
</evidence>
<name>A0AAV9UAC6_9PEZI</name>
<feature type="chain" id="PRO_5043743217" evidence="1">
    <location>
        <begin position="19"/>
        <end position="262"/>
    </location>
</feature>
<reference evidence="2 3" key="1">
    <citation type="submission" date="2019-10" db="EMBL/GenBank/DDBJ databases">
        <authorList>
            <person name="Palmer J.M."/>
        </authorList>
    </citation>
    <scope>NUCLEOTIDE SEQUENCE [LARGE SCALE GENOMIC DNA]</scope>
    <source>
        <strain evidence="2 3">TWF696</strain>
    </source>
</reference>
<comment type="caution">
    <text evidence="2">The sequence shown here is derived from an EMBL/GenBank/DDBJ whole genome shotgun (WGS) entry which is preliminary data.</text>
</comment>
<proteinExistence type="predicted"/>
<gene>
    <name evidence="2" type="ORF">TWF696_001842</name>
</gene>
<evidence type="ECO:0000313" key="2">
    <source>
        <dbReference type="EMBL" id="KAK6336280.1"/>
    </source>
</evidence>
<protein>
    <submittedName>
        <fullName evidence="2">Uncharacterized protein</fullName>
    </submittedName>
</protein>
<keyword evidence="1" id="KW-0732">Signal</keyword>
<organism evidence="2 3">
    <name type="scientific">Orbilia brochopaga</name>
    <dbReference type="NCBI Taxonomy" id="3140254"/>
    <lineage>
        <taxon>Eukaryota</taxon>
        <taxon>Fungi</taxon>
        <taxon>Dikarya</taxon>
        <taxon>Ascomycota</taxon>
        <taxon>Pezizomycotina</taxon>
        <taxon>Orbiliomycetes</taxon>
        <taxon>Orbiliales</taxon>
        <taxon>Orbiliaceae</taxon>
        <taxon>Orbilia</taxon>
    </lineage>
</organism>
<dbReference type="Proteomes" id="UP001375240">
    <property type="component" value="Unassembled WGS sequence"/>
</dbReference>
<accession>A0AAV9UAC6</accession>
<keyword evidence="3" id="KW-1185">Reference proteome</keyword>
<evidence type="ECO:0000313" key="3">
    <source>
        <dbReference type="Proteomes" id="UP001375240"/>
    </source>
</evidence>
<sequence>MLLDLVALITAFAATTFGAALPAGDPTNSLDKRDTVESADIWKIDDDSTEEYSRETDDAWSKVELKFPMQIFDKSSTTIWLSMNGLISLDEPSSNPSVPARDFPIDPASCGLGTSCVSNNTVAVMWQDLYMPPIGANGDLSVEWVHHYPSLSPEIGYHYHFIWSVCDKKTAAGGIPTGMKKCGKASRLFVLNYYENQPGVFHMSWNFDPDVTTSGVIGVQAYPKYMQIPLPENMPSEKYPYSCAILDTVKNIAVVPRTRAAC</sequence>
<dbReference type="EMBL" id="JAVHNQ010000011">
    <property type="protein sequence ID" value="KAK6336280.1"/>
    <property type="molecule type" value="Genomic_DNA"/>
</dbReference>